<dbReference type="EMBL" id="CAJPDT010000083">
    <property type="protein sequence ID" value="CAF9935373.1"/>
    <property type="molecule type" value="Genomic_DNA"/>
</dbReference>
<organism evidence="2 3">
    <name type="scientific">Imshaugia aleurites</name>
    <dbReference type="NCBI Taxonomy" id="172621"/>
    <lineage>
        <taxon>Eukaryota</taxon>
        <taxon>Fungi</taxon>
        <taxon>Dikarya</taxon>
        <taxon>Ascomycota</taxon>
        <taxon>Pezizomycotina</taxon>
        <taxon>Lecanoromycetes</taxon>
        <taxon>OSLEUM clade</taxon>
        <taxon>Lecanoromycetidae</taxon>
        <taxon>Lecanorales</taxon>
        <taxon>Lecanorineae</taxon>
        <taxon>Parmeliaceae</taxon>
        <taxon>Imshaugia</taxon>
    </lineage>
</organism>
<dbReference type="InterPro" id="IPR036047">
    <property type="entry name" value="F-box-like_dom_sf"/>
</dbReference>
<dbReference type="Proteomes" id="UP000664534">
    <property type="component" value="Unassembled WGS sequence"/>
</dbReference>
<dbReference type="CDD" id="cd09917">
    <property type="entry name" value="F-box_SF"/>
    <property type="match status" value="1"/>
</dbReference>
<dbReference type="Pfam" id="PF00646">
    <property type="entry name" value="F-box"/>
    <property type="match status" value="1"/>
</dbReference>
<feature type="domain" description="F-box" evidence="1">
    <location>
        <begin position="1"/>
        <end position="52"/>
    </location>
</feature>
<dbReference type="SUPFAM" id="SSF81383">
    <property type="entry name" value="F-box domain"/>
    <property type="match status" value="1"/>
</dbReference>
<dbReference type="OrthoDB" id="5421601at2759"/>
<dbReference type="AlphaFoldDB" id="A0A8H3G2D0"/>
<evidence type="ECO:0000313" key="2">
    <source>
        <dbReference type="EMBL" id="CAF9935373.1"/>
    </source>
</evidence>
<dbReference type="PROSITE" id="PS50181">
    <property type="entry name" value="FBOX"/>
    <property type="match status" value="1"/>
</dbReference>
<evidence type="ECO:0000259" key="1">
    <source>
        <dbReference type="PROSITE" id="PS50181"/>
    </source>
</evidence>
<protein>
    <recommendedName>
        <fullName evidence="1">F-box domain-containing protein</fullName>
    </recommendedName>
</protein>
<name>A0A8H3G2D0_9LECA</name>
<keyword evidence="3" id="KW-1185">Reference proteome</keyword>
<reference evidence="2" key="1">
    <citation type="submission" date="2021-03" db="EMBL/GenBank/DDBJ databases">
        <authorList>
            <person name="Tagirdzhanova G."/>
        </authorList>
    </citation>
    <scope>NUCLEOTIDE SEQUENCE</scope>
</reference>
<comment type="caution">
    <text evidence="2">The sequence shown here is derived from an EMBL/GenBank/DDBJ whole genome shotgun (WGS) entry which is preliminary data.</text>
</comment>
<sequence>MAAFSDLPNELLYDILQFTLPPDIENLAQTSRRVQEVAGPLLKTHRALIRKYYSFSLSSDGRADAVSLLQDILTAPHIAHYVKEAQIDVVEFCSSRRSYTEEEVGWLCEIAAKSKAVIPDSCPAEVSSLQFDIRRNKEDAALGLLLPLLSNLKTFDMEPWSLYSGDRSWVGQVVCNASISAAPWFPKLTSVCLWSERRQRLYHYQRSAQFKHLGLFAALPSVRKLSARELSDVPGYEEQDTPSLASGVTTLELEDMHDQVDPKVLCRFLKDLPRLEVCKLSTSSHPYRPWKFDASMIKDTLLATVKTNLRSLTIFGPSGEKCLMGSLRNFEVLVEPRTNWSFLLQDGFSLQAVLPASLHDLHLKDHEFHRKTKT</sequence>
<accession>A0A8H3G2D0</accession>
<evidence type="ECO:0000313" key="3">
    <source>
        <dbReference type="Proteomes" id="UP000664534"/>
    </source>
</evidence>
<gene>
    <name evidence="2" type="ORF">IMSHALPRED_010204</name>
</gene>
<proteinExistence type="predicted"/>
<dbReference type="InterPro" id="IPR001810">
    <property type="entry name" value="F-box_dom"/>
</dbReference>